<evidence type="ECO:0000256" key="1">
    <source>
        <dbReference type="ARBA" id="ARBA00022801"/>
    </source>
</evidence>
<dbReference type="Gene3D" id="3.40.50.850">
    <property type="entry name" value="Isochorismatase-like"/>
    <property type="match status" value="1"/>
</dbReference>
<dbReference type="AlphaFoldDB" id="A0A1G7JH57"/>
<dbReference type="RefSeq" id="WP_090114474.1">
    <property type="nucleotide sequence ID" value="NZ_FNAT01000009.1"/>
</dbReference>
<dbReference type="Pfam" id="PF00857">
    <property type="entry name" value="Isochorismatase"/>
    <property type="match status" value="1"/>
</dbReference>
<organism evidence="3 4">
    <name type="scientific">Limimaricola pyoseonensis</name>
    <dbReference type="NCBI Taxonomy" id="521013"/>
    <lineage>
        <taxon>Bacteria</taxon>
        <taxon>Pseudomonadati</taxon>
        <taxon>Pseudomonadota</taxon>
        <taxon>Alphaproteobacteria</taxon>
        <taxon>Rhodobacterales</taxon>
        <taxon>Paracoccaceae</taxon>
        <taxon>Limimaricola</taxon>
    </lineage>
</organism>
<dbReference type="Proteomes" id="UP000198922">
    <property type="component" value="Unassembled WGS sequence"/>
</dbReference>
<dbReference type="InterPro" id="IPR050272">
    <property type="entry name" value="Isochorismatase-like_hydrls"/>
</dbReference>
<accession>A0A1G7JH57</accession>
<proteinExistence type="predicted"/>
<dbReference type="InterPro" id="IPR000868">
    <property type="entry name" value="Isochorismatase-like_dom"/>
</dbReference>
<dbReference type="PANTHER" id="PTHR43540:SF1">
    <property type="entry name" value="ISOCHORISMATASE HYDROLASE"/>
    <property type="match status" value="1"/>
</dbReference>
<dbReference type="SUPFAM" id="SSF52499">
    <property type="entry name" value="Isochorismatase-like hydrolases"/>
    <property type="match status" value="1"/>
</dbReference>
<evidence type="ECO:0000313" key="3">
    <source>
        <dbReference type="EMBL" id="SDF24243.1"/>
    </source>
</evidence>
<dbReference type="EMBL" id="FNAT01000009">
    <property type="protein sequence ID" value="SDF24243.1"/>
    <property type="molecule type" value="Genomic_DNA"/>
</dbReference>
<protein>
    <submittedName>
        <fullName evidence="3">Nicotinamidase-related amidase</fullName>
    </submittedName>
</protein>
<sequence length="209" mass="21719">MASQAQTYAEAGFGQRVPRGTRPALLVVDFSYGFTDTAYPTAADYGPQMARTAKLAEATRALGRPVIYTTIAFDPAETGSLAWLRKSGGMAALTRGSRLVEIDPSSGYRPSDGLIEKKGASAFFGTNLAGLLASTQTDTLIVTGATTSGCVRASAVDAVQAGFNVLVAGDCCGDRAAAPHDASLYDIDQKYGDVTDSDDLARYLGGLAE</sequence>
<name>A0A1G7JH57_9RHOB</name>
<dbReference type="STRING" id="521013.SAMN04488567_3722"/>
<keyword evidence="4" id="KW-1185">Reference proteome</keyword>
<dbReference type="InterPro" id="IPR036380">
    <property type="entry name" value="Isochorismatase-like_sf"/>
</dbReference>
<dbReference type="GO" id="GO:0016787">
    <property type="term" value="F:hydrolase activity"/>
    <property type="evidence" value="ECO:0007669"/>
    <property type="project" value="UniProtKB-KW"/>
</dbReference>
<dbReference type="PANTHER" id="PTHR43540">
    <property type="entry name" value="PEROXYUREIDOACRYLATE/UREIDOACRYLATE AMIDOHYDROLASE-RELATED"/>
    <property type="match status" value="1"/>
</dbReference>
<dbReference type="OrthoDB" id="7500697at2"/>
<keyword evidence="1" id="KW-0378">Hydrolase</keyword>
<reference evidence="4" key="1">
    <citation type="submission" date="2016-10" db="EMBL/GenBank/DDBJ databases">
        <authorList>
            <person name="Varghese N."/>
            <person name="Submissions S."/>
        </authorList>
    </citation>
    <scope>NUCLEOTIDE SEQUENCE [LARGE SCALE GENOMIC DNA]</scope>
    <source>
        <strain evidence="4">DSM 21424</strain>
    </source>
</reference>
<feature type="domain" description="Isochorismatase-like" evidence="2">
    <location>
        <begin position="24"/>
        <end position="199"/>
    </location>
</feature>
<gene>
    <name evidence="3" type="ORF">SAMN04488567_3722</name>
</gene>
<evidence type="ECO:0000313" key="4">
    <source>
        <dbReference type="Proteomes" id="UP000198922"/>
    </source>
</evidence>
<evidence type="ECO:0000259" key="2">
    <source>
        <dbReference type="Pfam" id="PF00857"/>
    </source>
</evidence>